<name>A0A6A5BJH0_NAEFO</name>
<reference evidence="2 3" key="1">
    <citation type="journal article" date="2019" name="Sci. Rep.">
        <title>Nanopore sequencing improves the draft genome of the human pathogenic amoeba Naegleria fowleri.</title>
        <authorList>
            <person name="Liechti N."/>
            <person name="Schurch N."/>
            <person name="Bruggmann R."/>
            <person name="Wittwer M."/>
        </authorList>
    </citation>
    <scope>NUCLEOTIDE SEQUENCE [LARGE SCALE GENOMIC DNA]</scope>
    <source>
        <strain evidence="2 3">ATCC 30894</strain>
    </source>
</reference>
<dbReference type="VEuPathDB" id="AmoebaDB:NfTy_088800"/>
<dbReference type="OMA" id="IHEPENI"/>
<dbReference type="GeneID" id="68113811"/>
<gene>
    <name evidence="2" type="ORF">FDP41_006593</name>
</gene>
<keyword evidence="3" id="KW-1185">Reference proteome</keyword>
<evidence type="ECO:0000313" key="2">
    <source>
        <dbReference type="EMBL" id="KAF0974561.1"/>
    </source>
</evidence>
<accession>A0A6A5BJH0</accession>
<proteinExistence type="predicted"/>
<dbReference type="RefSeq" id="XP_044559274.1">
    <property type="nucleotide sequence ID" value="XM_044710245.1"/>
</dbReference>
<dbReference type="VEuPathDB" id="AmoebaDB:FDP41_006593"/>
<dbReference type="VEuPathDB" id="AmoebaDB:NF0058370"/>
<evidence type="ECO:0000256" key="1">
    <source>
        <dbReference type="SAM" id="MobiDB-lite"/>
    </source>
</evidence>
<comment type="caution">
    <text evidence="2">The sequence shown here is derived from an EMBL/GenBank/DDBJ whole genome shotgun (WGS) entry which is preliminary data.</text>
</comment>
<dbReference type="EMBL" id="VFQX01000052">
    <property type="protein sequence ID" value="KAF0974561.1"/>
    <property type="molecule type" value="Genomic_DNA"/>
</dbReference>
<organism evidence="2 3">
    <name type="scientific">Naegleria fowleri</name>
    <name type="common">Brain eating amoeba</name>
    <dbReference type="NCBI Taxonomy" id="5763"/>
    <lineage>
        <taxon>Eukaryota</taxon>
        <taxon>Discoba</taxon>
        <taxon>Heterolobosea</taxon>
        <taxon>Tetramitia</taxon>
        <taxon>Eutetramitia</taxon>
        <taxon>Vahlkampfiidae</taxon>
        <taxon>Naegleria</taxon>
    </lineage>
</organism>
<dbReference type="Proteomes" id="UP000444721">
    <property type="component" value="Unassembled WGS sequence"/>
</dbReference>
<sequence>MKDSQRLSANRKSSSAESSSRNHSFPAHENRRYTGISKQHKQQILTKKTSKDDGAAAAALGRQTNQSSFEEILKLAGGYAYEGLFEEMFKGNSFRRLPVFELLSEPQQVHLITSFIINYICFDCPGSCEIKEVTPSGTSMNATQLFLMNRDHDLNMSFITLCFLVRMILEKIHLEMVQEADEYSDYEEDPFFNPRDNFYDDDDDDDEYDDVIDMSQGLRQHGSDLTCQELSKIGDALVSVGEAVTKRMQQMLQRAQSVVQQESSSSNALLIGSKTSRKIIASQTIETLSLEVKQDLRNQGTRRQTDFRDLRKQIANIYKEIVPQNRYNKNMQYCTNMHVWIKVLRVIFSKFFVSYPEDMYTFANTKFSDRDVNFVEMIKFVERTMTTFKTSWIPQTWDIDAFKLALICYDAPLFTGKDGTEHFTSEFTSFTIRRLTGGHIEKSPRIVMVVFHHFMKQELRQPTRQIERA</sequence>
<feature type="compositionally biased region" description="Low complexity" evidence="1">
    <location>
        <begin position="8"/>
        <end position="24"/>
    </location>
</feature>
<dbReference type="VEuPathDB" id="AmoebaDB:NF0058360"/>
<protein>
    <submittedName>
        <fullName evidence="2">Uncharacterized protein</fullName>
    </submittedName>
</protein>
<feature type="region of interest" description="Disordered" evidence="1">
    <location>
        <begin position="1"/>
        <end position="50"/>
    </location>
</feature>
<dbReference type="AlphaFoldDB" id="A0A6A5BJH0"/>
<evidence type="ECO:0000313" key="3">
    <source>
        <dbReference type="Proteomes" id="UP000444721"/>
    </source>
</evidence>